<sequence length="182" mass="21011">MKLLMVISAVTLLTACGTHKVDVERELEERTFVHSEKQTEEIRYTIYTDKEVYQEGEVIKAWTESMYVGEKEEIVIGHGGRIYYNHIKPLDGDFELEGAMVLPLLYTTLTKDIPHREDFVKTGAWDADSKENEFWEDFFADEDLMLPPGVYELIAEPSFHYSKEGKEVHVSEGISRIITVED</sequence>
<accession>U6SU23</accession>
<comment type="caution">
    <text evidence="1">The sequence shown here is derived from an EMBL/GenBank/DDBJ whole genome shotgun (WGS) entry which is preliminary data.</text>
</comment>
<protein>
    <recommendedName>
        <fullName evidence="3">DUF3221 domain-containing protein</fullName>
    </recommendedName>
</protein>
<dbReference type="PROSITE" id="PS51257">
    <property type="entry name" value="PROKAR_LIPOPROTEIN"/>
    <property type="match status" value="1"/>
</dbReference>
<gene>
    <name evidence="1" type="ORF">A33I_08195</name>
</gene>
<evidence type="ECO:0000313" key="1">
    <source>
        <dbReference type="EMBL" id="ERN54390.1"/>
    </source>
</evidence>
<dbReference type="Proteomes" id="UP000017170">
    <property type="component" value="Unassembled WGS sequence"/>
</dbReference>
<dbReference type="PATRIC" id="fig|1188261.3.peg.1032"/>
<evidence type="ECO:0000313" key="2">
    <source>
        <dbReference type="Proteomes" id="UP000017170"/>
    </source>
</evidence>
<dbReference type="AlphaFoldDB" id="U6SU23"/>
<name>U6SU23_9BACI</name>
<keyword evidence="2" id="KW-1185">Reference proteome</keyword>
<evidence type="ECO:0008006" key="3">
    <source>
        <dbReference type="Google" id="ProtNLM"/>
    </source>
</evidence>
<dbReference type="EMBL" id="ATAE01000008">
    <property type="protein sequence ID" value="ERN54390.1"/>
    <property type="molecule type" value="Genomic_DNA"/>
</dbReference>
<reference evidence="1 2" key="1">
    <citation type="journal article" date="2013" name="Genome Announc.">
        <title>Genome Sequence of the Extreme Obligate Alkaliphile Bacillus marmarensis Strain DSM 21297.</title>
        <authorList>
            <person name="Wernick D.G."/>
            <person name="Choi K.Y."/>
            <person name="Tat C.A."/>
            <person name="Lafontaine Rivera J.G."/>
            <person name="Liao J.C."/>
        </authorList>
    </citation>
    <scope>NUCLEOTIDE SEQUENCE [LARGE SCALE GENOMIC DNA]</scope>
    <source>
        <strain evidence="1 2">DSM 21297</strain>
    </source>
</reference>
<organism evidence="1 2">
    <name type="scientific">Alkalihalophilus marmarensis DSM 21297</name>
    <dbReference type="NCBI Taxonomy" id="1188261"/>
    <lineage>
        <taxon>Bacteria</taxon>
        <taxon>Bacillati</taxon>
        <taxon>Bacillota</taxon>
        <taxon>Bacilli</taxon>
        <taxon>Bacillales</taxon>
        <taxon>Bacillaceae</taxon>
        <taxon>Alkalihalophilus</taxon>
    </lineage>
</organism>
<dbReference type="RefSeq" id="WP_022627358.1">
    <property type="nucleotide sequence ID" value="NZ_ATAE01000008.1"/>
</dbReference>
<proteinExistence type="predicted"/>